<protein>
    <submittedName>
        <fullName evidence="2">Uncharacterized protein</fullName>
    </submittedName>
</protein>
<evidence type="ECO:0000313" key="2">
    <source>
        <dbReference type="EMBL" id="KAJ8357507.1"/>
    </source>
</evidence>
<dbReference type="Proteomes" id="UP001152622">
    <property type="component" value="Chromosome 6"/>
</dbReference>
<organism evidence="2 3">
    <name type="scientific">Synaphobranchus kaupii</name>
    <name type="common">Kaup's arrowtooth eel</name>
    <dbReference type="NCBI Taxonomy" id="118154"/>
    <lineage>
        <taxon>Eukaryota</taxon>
        <taxon>Metazoa</taxon>
        <taxon>Chordata</taxon>
        <taxon>Craniata</taxon>
        <taxon>Vertebrata</taxon>
        <taxon>Euteleostomi</taxon>
        <taxon>Actinopterygii</taxon>
        <taxon>Neopterygii</taxon>
        <taxon>Teleostei</taxon>
        <taxon>Anguilliformes</taxon>
        <taxon>Synaphobranchidae</taxon>
        <taxon>Synaphobranchus</taxon>
    </lineage>
</organism>
<proteinExistence type="predicted"/>
<sequence length="215" mass="24003">MSAVSKITAELMAEAVTAGAACAFRWGEMMSMQTSHLWTVWEKNISNRTQALSSQGKNNDGIRPRCRQALGRRYQVARVRLVSGRRRGDADRGWRGVMGTQPDQRGLSPALLMRSAGAAGAPPYRPPRSRRSARQLIHLRAAPGPPSGRLTALHPKRRSPNKGLTPTRRAADRMYCARRRRVPIGSLAPSYYRALLYFYNAERQQSSPSFICLKI</sequence>
<comment type="caution">
    <text evidence="2">The sequence shown here is derived from an EMBL/GenBank/DDBJ whole genome shotgun (WGS) entry which is preliminary data.</text>
</comment>
<dbReference type="EMBL" id="JAINUF010000006">
    <property type="protein sequence ID" value="KAJ8357507.1"/>
    <property type="molecule type" value="Genomic_DNA"/>
</dbReference>
<gene>
    <name evidence="2" type="ORF">SKAU_G00203010</name>
</gene>
<feature type="region of interest" description="Disordered" evidence="1">
    <location>
        <begin position="141"/>
        <end position="169"/>
    </location>
</feature>
<dbReference type="AlphaFoldDB" id="A0A9Q1FFU7"/>
<evidence type="ECO:0000313" key="3">
    <source>
        <dbReference type="Proteomes" id="UP001152622"/>
    </source>
</evidence>
<accession>A0A9Q1FFU7</accession>
<reference evidence="2" key="1">
    <citation type="journal article" date="2023" name="Science">
        <title>Genome structures resolve the early diversification of teleost fishes.</title>
        <authorList>
            <person name="Parey E."/>
            <person name="Louis A."/>
            <person name="Montfort J."/>
            <person name="Bouchez O."/>
            <person name="Roques C."/>
            <person name="Iampietro C."/>
            <person name="Lluch J."/>
            <person name="Castinel A."/>
            <person name="Donnadieu C."/>
            <person name="Desvignes T."/>
            <person name="Floi Bucao C."/>
            <person name="Jouanno E."/>
            <person name="Wen M."/>
            <person name="Mejri S."/>
            <person name="Dirks R."/>
            <person name="Jansen H."/>
            <person name="Henkel C."/>
            <person name="Chen W.J."/>
            <person name="Zahm M."/>
            <person name="Cabau C."/>
            <person name="Klopp C."/>
            <person name="Thompson A.W."/>
            <person name="Robinson-Rechavi M."/>
            <person name="Braasch I."/>
            <person name="Lecointre G."/>
            <person name="Bobe J."/>
            <person name="Postlethwait J.H."/>
            <person name="Berthelot C."/>
            <person name="Roest Crollius H."/>
            <person name="Guiguen Y."/>
        </authorList>
    </citation>
    <scope>NUCLEOTIDE SEQUENCE</scope>
    <source>
        <strain evidence="2">WJC10195</strain>
    </source>
</reference>
<evidence type="ECO:0000256" key="1">
    <source>
        <dbReference type="SAM" id="MobiDB-lite"/>
    </source>
</evidence>
<name>A0A9Q1FFU7_SYNKA</name>
<keyword evidence="3" id="KW-1185">Reference proteome</keyword>